<dbReference type="RefSeq" id="WP_147425660.1">
    <property type="nucleotide sequence ID" value="NZ_RBKU01000001.1"/>
</dbReference>
<dbReference type="Proteomes" id="UP000268007">
    <property type="component" value="Unassembled WGS sequence"/>
</dbReference>
<keyword evidence="2" id="KW-1185">Reference proteome</keyword>
<proteinExistence type="predicted"/>
<organism evidence="1 2">
    <name type="scientific">Mucilaginibacter gracilis</name>
    <dbReference type="NCBI Taxonomy" id="423350"/>
    <lineage>
        <taxon>Bacteria</taxon>
        <taxon>Pseudomonadati</taxon>
        <taxon>Bacteroidota</taxon>
        <taxon>Sphingobacteriia</taxon>
        <taxon>Sphingobacteriales</taxon>
        <taxon>Sphingobacteriaceae</taxon>
        <taxon>Mucilaginibacter</taxon>
    </lineage>
</organism>
<name>A0A495J499_9SPHI</name>
<evidence type="ECO:0000313" key="2">
    <source>
        <dbReference type="Proteomes" id="UP000268007"/>
    </source>
</evidence>
<sequence length="77" mass="8728">MKKLLFIILAFSLVTPADSQKRYKRWPTCMGKTPCHACKNCKYCKFCHKNGGVCGTCLKKGAKPKPQLTERDTALYK</sequence>
<dbReference type="AlphaFoldDB" id="A0A495J499"/>
<gene>
    <name evidence="1" type="ORF">BDD43_3410</name>
</gene>
<reference evidence="1 2" key="1">
    <citation type="submission" date="2018-10" db="EMBL/GenBank/DDBJ databases">
        <title>Genomic Encyclopedia of Archaeal and Bacterial Type Strains, Phase II (KMG-II): from individual species to whole genera.</title>
        <authorList>
            <person name="Goeker M."/>
        </authorList>
    </citation>
    <scope>NUCLEOTIDE SEQUENCE [LARGE SCALE GENOMIC DNA]</scope>
    <source>
        <strain evidence="1 2">DSM 18602</strain>
    </source>
</reference>
<comment type="caution">
    <text evidence="1">The sequence shown here is derived from an EMBL/GenBank/DDBJ whole genome shotgun (WGS) entry which is preliminary data.</text>
</comment>
<accession>A0A495J499</accession>
<protein>
    <submittedName>
        <fullName evidence="1">Uncharacterized protein</fullName>
    </submittedName>
</protein>
<dbReference type="EMBL" id="RBKU01000001">
    <property type="protein sequence ID" value="RKR83208.1"/>
    <property type="molecule type" value="Genomic_DNA"/>
</dbReference>
<evidence type="ECO:0000313" key="1">
    <source>
        <dbReference type="EMBL" id="RKR83208.1"/>
    </source>
</evidence>